<reference evidence="7" key="1">
    <citation type="journal article" date="2020" name="Nature">
        <title>Giant virus diversity and host interactions through global metagenomics.</title>
        <authorList>
            <person name="Schulz F."/>
            <person name="Roux S."/>
            <person name="Paez-Espino D."/>
            <person name="Jungbluth S."/>
            <person name="Walsh D.A."/>
            <person name="Denef V.J."/>
            <person name="McMahon K.D."/>
            <person name="Konstantinidis K.T."/>
            <person name="Eloe-Fadrosh E.A."/>
            <person name="Kyrpides N.C."/>
            <person name="Woyke T."/>
        </authorList>
    </citation>
    <scope>NUCLEOTIDE SEQUENCE</scope>
    <source>
        <strain evidence="7">GVMAG-S-3300013014-113</strain>
    </source>
</reference>
<dbReference type="GO" id="GO:0009007">
    <property type="term" value="F:site-specific DNA-methyltransferase (adenine-specific) activity"/>
    <property type="evidence" value="ECO:0007669"/>
    <property type="project" value="UniProtKB-EC"/>
</dbReference>
<keyword evidence="4" id="KW-0808">Transferase</keyword>
<sequence length="305" mass="34681">MELTITKPFIKWVGGKTQIINEIIELFPNTMNNYYEPFLGGGSVLLALLTYKACGNIKINGSIYASDLNSNLIGLYKNIQSNPELLINEVKKIIQEFEKCKGADVNRKASNIEEALSSPESYYFWIRKQFNSLSKEEKTSISASAMLLFMNKTCFRGIYREGPNGFNVPFGNYKNPSILDEEHIRNVSNLIKDVIFINCNFSDALSKIGDGDFVYLDPPYAPENNKSFVSYTYDGFNLDNHNMLFKECKAMKEKNVKMLMSNSNVQLVKDAFTSPTYNTKIIVCRRAIHSKKPNTQTNEVLIKNN</sequence>
<dbReference type="PROSITE" id="PS00092">
    <property type="entry name" value="N6_MTASE"/>
    <property type="match status" value="1"/>
</dbReference>
<dbReference type="Gene3D" id="3.40.50.150">
    <property type="entry name" value="Vaccinia Virus protein VP39"/>
    <property type="match status" value="1"/>
</dbReference>
<dbReference type="PANTHER" id="PTHR30481">
    <property type="entry name" value="DNA ADENINE METHYLASE"/>
    <property type="match status" value="1"/>
</dbReference>
<dbReference type="InterPro" id="IPR023095">
    <property type="entry name" value="Ade_MeTrfase_dom_2"/>
</dbReference>
<dbReference type="Pfam" id="PF02086">
    <property type="entry name" value="MethyltransfD12"/>
    <property type="match status" value="1"/>
</dbReference>
<keyword evidence="5" id="KW-0949">S-adenosyl-L-methionine</keyword>
<dbReference type="EC" id="2.1.1.72" evidence="2"/>
<name>A0A6C0KRM6_9ZZZZ</name>
<evidence type="ECO:0000256" key="5">
    <source>
        <dbReference type="ARBA" id="ARBA00022691"/>
    </source>
</evidence>
<keyword evidence="3" id="KW-0489">Methyltransferase</keyword>
<evidence type="ECO:0000256" key="4">
    <source>
        <dbReference type="ARBA" id="ARBA00022679"/>
    </source>
</evidence>
<dbReference type="InterPro" id="IPR012263">
    <property type="entry name" value="M_m6A_EcoRV"/>
</dbReference>
<dbReference type="GO" id="GO:0043565">
    <property type="term" value="F:sequence-specific DNA binding"/>
    <property type="evidence" value="ECO:0007669"/>
    <property type="project" value="TreeGrafter"/>
</dbReference>
<evidence type="ECO:0000256" key="2">
    <source>
        <dbReference type="ARBA" id="ARBA00011900"/>
    </source>
</evidence>
<dbReference type="SUPFAM" id="SSF53335">
    <property type="entry name" value="S-adenosyl-L-methionine-dependent methyltransferases"/>
    <property type="match status" value="1"/>
</dbReference>
<organism evidence="7">
    <name type="scientific">viral metagenome</name>
    <dbReference type="NCBI Taxonomy" id="1070528"/>
    <lineage>
        <taxon>unclassified sequences</taxon>
        <taxon>metagenomes</taxon>
        <taxon>organismal metagenomes</taxon>
    </lineage>
</organism>
<dbReference type="InterPro" id="IPR002052">
    <property type="entry name" value="DNA_methylase_N6_adenine_CS"/>
</dbReference>
<dbReference type="PRINTS" id="PR00505">
    <property type="entry name" value="D12N6MTFRASE"/>
</dbReference>
<comment type="similarity">
    <text evidence="1">Belongs to the N(4)/N(6)-methyltransferase family.</text>
</comment>
<dbReference type="GO" id="GO:0006298">
    <property type="term" value="P:mismatch repair"/>
    <property type="evidence" value="ECO:0007669"/>
    <property type="project" value="TreeGrafter"/>
</dbReference>
<protein>
    <recommendedName>
        <fullName evidence="2">site-specific DNA-methyltransferase (adenine-specific)</fullName>
        <ecNumber evidence="2">2.1.1.72</ecNumber>
    </recommendedName>
</protein>
<evidence type="ECO:0000256" key="6">
    <source>
        <dbReference type="ARBA" id="ARBA00047942"/>
    </source>
</evidence>
<dbReference type="GO" id="GO:0032259">
    <property type="term" value="P:methylation"/>
    <property type="evidence" value="ECO:0007669"/>
    <property type="project" value="UniProtKB-KW"/>
</dbReference>
<proteinExistence type="inferred from homology"/>
<comment type="catalytic activity">
    <reaction evidence="6">
        <text>a 2'-deoxyadenosine in DNA + S-adenosyl-L-methionine = an N(6)-methyl-2'-deoxyadenosine in DNA + S-adenosyl-L-homocysteine + H(+)</text>
        <dbReference type="Rhea" id="RHEA:15197"/>
        <dbReference type="Rhea" id="RHEA-COMP:12418"/>
        <dbReference type="Rhea" id="RHEA-COMP:12419"/>
        <dbReference type="ChEBI" id="CHEBI:15378"/>
        <dbReference type="ChEBI" id="CHEBI:57856"/>
        <dbReference type="ChEBI" id="CHEBI:59789"/>
        <dbReference type="ChEBI" id="CHEBI:90615"/>
        <dbReference type="ChEBI" id="CHEBI:90616"/>
        <dbReference type="EC" id="2.1.1.72"/>
    </reaction>
</comment>
<evidence type="ECO:0000256" key="1">
    <source>
        <dbReference type="ARBA" id="ARBA00006594"/>
    </source>
</evidence>
<dbReference type="PANTHER" id="PTHR30481:SF3">
    <property type="entry name" value="DNA ADENINE METHYLASE"/>
    <property type="match status" value="1"/>
</dbReference>
<accession>A0A6C0KRM6</accession>
<dbReference type="Gene3D" id="1.10.1020.10">
    <property type="entry name" value="Adenine-specific Methyltransferase, Domain 2"/>
    <property type="match status" value="1"/>
</dbReference>
<dbReference type="InterPro" id="IPR029063">
    <property type="entry name" value="SAM-dependent_MTases_sf"/>
</dbReference>
<dbReference type="EMBL" id="MN740958">
    <property type="protein sequence ID" value="QHU19913.1"/>
    <property type="molecule type" value="Genomic_DNA"/>
</dbReference>
<evidence type="ECO:0000256" key="3">
    <source>
        <dbReference type="ARBA" id="ARBA00022603"/>
    </source>
</evidence>
<evidence type="ECO:0000313" key="7">
    <source>
        <dbReference type="EMBL" id="QHU19913.1"/>
    </source>
</evidence>
<dbReference type="AlphaFoldDB" id="A0A6C0KRM6"/>
<dbReference type="NCBIfam" id="TIGR00571">
    <property type="entry name" value="dam"/>
    <property type="match status" value="1"/>
</dbReference>
<dbReference type="GO" id="GO:0009307">
    <property type="term" value="P:DNA restriction-modification system"/>
    <property type="evidence" value="ECO:0007669"/>
    <property type="project" value="InterPro"/>
</dbReference>
<dbReference type="PIRSF" id="PIRSF000398">
    <property type="entry name" value="M_m6A_EcoRV"/>
    <property type="match status" value="1"/>
</dbReference>
<dbReference type="GO" id="GO:1904047">
    <property type="term" value="F:S-adenosyl-L-methionine binding"/>
    <property type="evidence" value="ECO:0007669"/>
    <property type="project" value="TreeGrafter"/>
</dbReference>
<dbReference type="InterPro" id="IPR012327">
    <property type="entry name" value="MeTrfase_D12"/>
</dbReference>